<keyword evidence="4 7" id="KW-0812">Transmembrane</keyword>
<keyword evidence="6 7" id="KW-0472">Membrane</keyword>
<dbReference type="AlphaFoldDB" id="A0A6I3SJY2"/>
<proteinExistence type="inferred from homology"/>
<feature type="transmembrane region" description="Helical" evidence="7">
    <location>
        <begin position="27"/>
        <end position="48"/>
    </location>
</feature>
<evidence type="ECO:0000313" key="10">
    <source>
        <dbReference type="Proteomes" id="UP000430670"/>
    </source>
</evidence>
<dbReference type="InterPro" id="IPR023090">
    <property type="entry name" value="UPF0702_alpha/beta_dom_sf"/>
</dbReference>
<organism evidence="9 10">
    <name type="scientific">Heliobacterium mobile</name>
    <name type="common">Heliobacillus mobilis</name>
    <dbReference type="NCBI Taxonomy" id="28064"/>
    <lineage>
        <taxon>Bacteria</taxon>
        <taxon>Bacillati</taxon>
        <taxon>Bacillota</taxon>
        <taxon>Clostridia</taxon>
        <taxon>Eubacteriales</taxon>
        <taxon>Heliobacteriaceae</taxon>
        <taxon>Heliobacterium</taxon>
    </lineage>
</organism>
<gene>
    <name evidence="9" type="ORF">GJ688_09585</name>
</gene>
<dbReference type="Proteomes" id="UP000430670">
    <property type="component" value="Unassembled WGS sequence"/>
</dbReference>
<comment type="caution">
    <text evidence="9">The sequence shown here is derived from an EMBL/GenBank/DDBJ whole genome shotgun (WGS) entry which is preliminary data.</text>
</comment>
<accession>A0A6I3SJY2</accession>
<dbReference type="PANTHER" id="PTHR34582:SF7">
    <property type="entry name" value="UPF0702 TRANSMEMBRANE PROTEIN YDFS"/>
    <property type="match status" value="1"/>
</dbReference>
<evidence type="ECO:0000256" key="1">
    <source>
        <dbReference type="ARBA" id="ARBA00004651"/>
    </source>
</evidence>
<evidence type="ECO:0000313" key="9">
    <source>
        <dbReference type="EMBL" id="MTV49228.1"/>
    </source>
</evidence>
<comment type="similarity">
    <text evidence="2">Belongs to the UPF0702 family.</text>
</comment>
<feature type="domain" description="YetF C-terminal" evidence="8">
    <location>
        <begin position="49"/>
        <end position="118"/>
    </location>
</feature>
<dbReference type="InterPro" id="IPR007353">
    <property type="entry name" value="DUF421"/>
</dbReference>
<keyword evidence="3" id="KW-1003">Cell membrane</keyword>
<dbReference type="Gene3D" id="3.30.240.20">
    <property type="entry name" value="bsu07140 like domains"/>
    <property type="match status" value="2"/>
</dbReference>
<evidence type="ECO:0000256" key="3">
    <source>
        <dbReference type="ARBA" id="ARBA00022475"/>
    </source>
</evidence>
<evidence type="ECO:0000256" key="5">
    <source>
        <dbReference type="ARBA" id="ARBA00022989"/>
    </source>
</evidence>
<sequence>MTYFDFATSIVIGAISAQFISRELHGWWVLLAPIFIIIFAISIDKLTLKSLSMRKILDGNPVVVIQNGKILEANMAKVRYNINDLEMQLREKGVFNLTEVEFAILEPHGHLSVLKKTQYQPVTMKDLRKPTSYMGLASEIIKDGDLLEQNLRQNNLSFSWLYKQLREKGINQVEDVFYASLETDGTLYIDMKNDTNEFNRKIHD</sequence>
<dbReference type="GO" id="GO:0005886">
    <property type="term" value="C:plasma membrane"/>
    <property type="evidence" value="ECO:0007669"/>
    <property type="project" value="UniProtKB-SubCell"/>
</dbReference>
<dbReference type="PANTHER" id="PTHR34582">
    <property type="entry name" value="UPF0702 TRANSMEMBRANE PROTEIN YCAP"/>
    <property type="match status" value="1"/>
</dbReference>
<evidence type="ECO:0000256" key="2">
    <source>
        <dbReference type="ARBA" id="ARBA00006448"/>
    </source>
</evidence>
<comment type="subcellular location">
    <subcellularLocation>
        <location evidence="1">Cell membrane</location>
        <topology evidence="1">Multi-pass membrane protein</topology>
    </subcellularLocation>
</comment>
<name>A0A6I3SJY2_HELMO</name>
<dbReference type="EMBL" id="WNKU01000009">
    <property type="protein sequence ID" value="MTV49228.1"/>
    <property type="molecule type" value="Genomic_DNA"/>
</dbReference>
<keyword evidence="10" id="KW-1185">Reference proteome</keyword>
<evidence type="ECO:0000259" key="8">
    <source>
        <dbReference type="Pfam" id="PF04239"/>
    </source>
</evidence>
<dbReference type="OrthoDB" id="1682423at2"/>
<evidence type="ECO:0000256" key="6">
    <source>
        <dbReference type="ARBA" id="ARBA00023136"/>
    </source>
</evidence>
<reference evidence="9 10" key="1">
    <citation type="submission" date="2019-11" db="EMBL/GenBank/DDBJ databases">
        <title>Whole-genome sequence of a the green, strictly anaerobic photosynthetic bacterium Heliobacillus mobilis DSM 6151.</title>
        <authorList>
            <person name="Kyndt J.A."/>
            <person name="Meyer T.E."/>
        </authorList>
    </citation>
    <scope>NUCLEOTIDE SEQUENCE [LARGE SCALE GENOMIC DNA]</scope>
    <source>
        <strain evidence="9 10">DSM 6151</strain>
    </source>
</reference>
<evidence type="ECO:0000256" key="7">
    <source>
        <dbReference type="SAM" id="Phobius"/>
    </source>
</evidence>
<dbReference type="Pfam" id="PF04239">
    <property type="entry name" value="DUF421"/>
    <property type="match status" value="2"/>
</dbReference>
<evidence type="ECO:0000256" key="4">
    <source>
        <dbReference type="ARBA" id="ARBA00022692"/>
    </source>
</evidence>
<keyword evidence="5 7" id="KW-1133">Transmembrane helix</keyword>
<protein>
    <submittedName>
        <fullName evidence="9">DUF421 domain-containing protein</fullName>
    </submittedName>
</protein>
<feature type="domain" description="YetF C-terminal" evidence="8">
    <location>
        <begin position="137"/>
        <end position="194"/>
    </location>
</feature>